<gene>
    <name evidence="1" type="ORF">QFC19_003380</name>
</gene>
<proteinExistence type="predicted"/>
<dbReference type="EMBL" id="JASBWR010000032">
    <property type="protein sequence ID" value="KAJ9105812.1"/>
    <property type="molecule type" value="Genomic_DNA"/>
</dbReference>
<evidence type="ECO:0000313" key="2">
    <source>
        <dbReference type="Proteomes" id="UP001241377"/>
    </source>
</evidence>
<accession>A0ACC2W5C0</accession>
<organism evidence="1 2">
    <name type="scientific">Naganishia cerealis</name>
    <dbReference type="NCBI Taxonomy" id="610337"/>
    <lineage>
        <taxon>Eukaryota</taxon>
        <taxon>Fungi</taxon>
        <taxon>Dikarya</taxon>
        <taxon>Basidiomycota</taxon>
        <taxon>Agaricomycotina</taxon>
        <taxon>Tremellomycetes</taxon>
        <taxon>Filobasidiales</taxon>
        <taxon>Filobasidiaceae</taxon>
        <taxon>Naganishia</taxon>
    </lineage>
</organism>
<dbReference type="Proteomes" id="UP001241377">
    <property type="component" value="Unassembled WGS sequence"/>
</dbReference>
<name>A0ACC2W5C0_9TREE</name>
<protein>
    <submittedName>
        <fullName evidence="1">Uncharacterized protein</fullName>
    </submittedName>
</protein>
<comment type="caution">
    <text evidence="1">The sequence shown here is derived from an EMBL/GenBank/DDBJ whole genome shotgun (WGS) entry which is preliminary data.</text>
</comment>
<evidence type="ECO:0000313" key="1">
    <source>
        <dbReference type="EMBL" id="KAJ9105812.1"/>
    </source>
</evidence>
<reference evidence="1" key="1">
    <citation type="submission" date="2023-04" db="EMBL/GenBank/DDBJ databases">
        <title>Draft Genome sequencing of Naganishia species isolated from polar environments using Oxford Nanopore Technology.</title>
        <authorList>
            <person name="Leo P."/>
            <person name="Venkateswaran K."/>
        </authorList>
    </citation>
    <scope>NUCLEOTIDE SEQUENCE</scope>
    <source>
        <strain evidence="1">MNA-CCFEE 5261</strain>
    </source>
</reference>
<sequence length="881" mass="97244">MTPEQAERKAKAERAKKLLAKRKKDKEGLAVSSKASSEIGGASPRASIDVPASATGVEGLEEQQSKGSRGEEARQDGDVLKEYTANEKLVEKDSRKTEPSPSSEAVEDLSLKESKDDSAHKDEDAPVAIKPAQTDVGEQPAATTEEKEHDEGDQAQPTIQAEISISGTDHAVPNPTDSVPDSVKPFASMANDKSTEPEAEVVLSNTHGAEKKNKKKKKKGKTGGVEEKPAPSFHPEAEAPEEEDEPTGVDEGIAERMMADEVESQREDEQENAIKLDQTPLPHTLDVVPDSAHDSVPAPKLSSVLATEEPQPPVITSDSTILAAAQEELATLKTQLSVLSHIRDAATHLEEENTTLRASVDGLTERLERMEIIEAEHAERHAEVEALNEQLEAAEERAEEARQEAARGNRERENAERRAKEAEERLDRQRERESGLEVEVNRLKQAEKEDSEISLAGVREQHSEAVEKLDGLQRTYDSLKADQETLQASLTSTSIELESTRDRLSSTTAALTASEAQAQELSASVSGLTEARDALQTQLAKETKRCEQAVNQRSALLQDNQGLLAQLEEMRERNGELMKELVAATEERSALQASVKRLESEVEELKQAKENDSSEAERLKTEYETETRLRRETERDLETTRELLEQQSKTHSEQLAELQPRLEALTVGYSEIERELDVSDSTKDGIDDAESRTNPSVVVVREIQNLKAEIKRLGNEMDELRPAVKETDSQQEDPVALVQAQHALEISNYSSQLRSIESALHAESSRSHSLSKQITDLQAELFETKRQLQQRETYPSTAPSLVSYRLAPTTTMIDEKLPPSVRQKRRTALALLKARLTAAAGSAPGTPLNETDHRPDHLFRSQLSEDAVFWCPCCDGDLISL</sequence>
<keyword evidence="2" id="KW-1185">Reference proteome</keyword>